<dbReference type="Pfam" id="PF00300">
    <property type="entry name" value="His_Phos_1"/>
    <property type="match status" value="1"/>
</dbReference>
<gene>
    <name evidence="1" type="ORF">KGQ19_16290</name>
</gene>
<dbReference type="EMBL" id="JAAFYZ010000048">
    <property type="protein sequence ID" value="MBS2548427.1"/>
    <property type="molecule type" value="Genomic_DNA"/>
</dbReference>
<dbReference type="Gene3D" id="3.40.50.1240">
    <property type="entry name" value="Phosphoglycerate mutase-like"/>
    <property type="match status" value="1"/>
</dbReference>
<proteinExistence type="predicted"/>
<dbReference type="Proteomes" id="UP000730482">
    <property type="component" value="Unassembled WGS sequence"/>
</dbReference>
<dbReference type="SUPFAM" id="SSF53254">
    <property type="entry name" value="Phosphoglycerate mutase-like"/>
    <property type="match status" value="1"/>
</dbReference>
<organism evidence="1 2">
    <name type="scientific">Catenulispora pinistramenti</name>
    <dbReference type="NCBI Taxonomy" id="2705254"/>
    <lineage>
        <taxon>Bacteria</taxon>
        <taxon>Bacillati</taxon>
        <taxon>Actinomycetota</taxon>
        <taxon>Actinomycetes</taxon>
        <taxon>Catenulisporales</taxon>
        <taxon>Catenulisporaceae</taxon>
        <taxon>Catenulispora</taxon>
    </lineage>
</organism>
<comment type="caution">
    <text evidence="1">The sequence shown here is derived from an EMBL/GenBank/DDBJ whole genome shotgun (WGS) entry which is preliminary data.</text>
</comment>
<dbReference type="InterPro" id="IPR013078">
    <property type="entry name" value="His_Pase_superF_clade-1"/>
</dbReference>
<sequence length="90" mass="10106">MKLIIVRHGETDWTLTGRHTGTTDAPLTANGRREATSLAVPLGIVPADDKRNARLIISRIILETPADLKMAYPETTDERHQELESFRDQL</sequence>
<protein>
    <submittedName>
        <fullName evidence="1">Histidine phosphatase family protein</fullName>
    </submittedName>
</protein>
<name>A0ABS5KQV6_9ACTN</name>
<accession>A0ABS5KQV6</accession>
<evidence type="ECO:0000313" key="2">
    <source>
        <dbReference type="Proteomes" id="UP000730482"/>
    </source>
</evidence>
<evidence type="ECO:0000313" key="1">
    <source>
        <dbReference type="EMBL" id="MBS2548427.1"/>
    </source>
</evidence>
<reference evidence="1 2" key="1">
    <citation type="submission" date="2020-02" db="EMBL/GenBank/DDBJ databases">
        <title>Acidophilic actinobacteria isolated from forest soil.</title>
        <authorList>
            <person name="Golinska P."/>
        </authorList>
    </citation>
    <scope>NUCLEOTIDE SEQUENCE [LARGE SCALE GENOMIC DNA]</scope>
    <source>
        <strain evidence="1 2">NL8</strain>
    </source>
</reference>
<dbReference type="InterPro" id="IPR029033">
    <property type="entry name" value="His_PPase_superfam"/>
</dbReference>
<dbReference type="CDD" id="cd07067">
    <property type="entry name" value="HP_PGM_like"/>
    <property type="match status" value="1"/>
</dbReference>
<keyword evidence="2" id="KW-1185">Reference proteome</keyword>